<feature type="transmembrane region" description="Helical" evidence="1">
    <location>
        <begin position="44"/>
        <end position="65"/>
    </location>
</feature>
<dbReference type="InterPro" id="IPR018624">
    <property type="entry name" value="Sec66"/>
</dbReference>
<organism evidence="3 4">
    <name type="scientific">Dekkera bruxellensis</name>
    <name type="common">Brettanomyces custersii</name>
    <dbReference type="NCBI Taxonomy" id="5007"/>
    <lineage>
        <taxon>Eukaryota</taxon>
        <taxon>Fungi</taxon>
        <taxon>Dikarya</taxon>
        <taxon>Ascomycota</taxon>
        <taxon>Saccharomycotina</taxon>
        <taxon>Pichiomycetes</taxon>
        <taxon>Pichiales</taxon>
        <taxon>Pichiaceae</taxon>
        <taxon>Brettanomyces</taxon>
    </lineage>
</organism>
<dbReference type="Proteomes" id="UP000478008">
    <property type="component" value="Unassembled WGS sequence"/>
</dbReference>
<dbReference type="EMBL" id="CP063130">
    <property type="protein sequence ID" value="QOU18258.1"/>
    <property type="molecule type" value="Genomic_DNA"/>
</dbReference>
<reference evidence="3 4" key="1">
    <citation type="submission" date="2019-07" db="EMBL/GenBank/DDBJ databases">
        <authorList>
            <person name="Friedrich A."/>
            <person name="Schacherer J."/>
        </authorList>
    </citation>
    <scope>NUCLEOTIDE SEQUENCE [LARGE SCALE GENOMIC DNA]</scope>
</reference>
<reference evidence="2" key="3">
    <citation type="journal article" name="BMC Genomics">
        <title>New genome assemblies reveal patterns of domestication and adaptation across Brettanomyces (Dekkera) species.</title>
        <authorList>
            <person name="Roach M.J."/>
            <person name="Borneman A.R."/>
        </authorList>
    </citation>
    <scope>NUCLEOTIDE SEQUENCE</scope>
    <source>
        <strain evidence="2">UCD 2041</strain>
    </source>
</reference>
<evidence type="ECO:0000256" key="1">
    <source>
        <dbReference type="SAM" id="Phobius"/>
    </source>
</evidence>
<accession>A0A7D9CZD8</accession>
<dbReference type="PANTHER" id="PTHR28229">
    <property type="entry name" value="TRANSLOCATION PROTEIN SEC66"/>
    <property type="match status" value="1"/>
</dbReference>
<evidence type="ECO:0000313" key="4">
    <source>
        <dbReference type="Proteomes" id="UP000478008"/>
    </source>
</evidence>
<dbReference type="AlphaFoldDB" id="A0A7D9CZD8"/>
<evidence type="ECO:0000313" key="2">
    <source>
        <dbReference type="EMBL" id="QOU18258.1"/>
    </source>
</evidence>
<dbReference type="Proteomes" id="UP000663131">
    <property type="component" value="Chromosome 2"/>
</dbReference>
<dbReference type="EMBL" id="CABFWN010000004">
    <property type="protein sequence ID" value="VUG18719.1"/>
    <property type="molecule type" value="Genomic_DNA"/>
</dbReference>
<dbReference type="PANTHER" id="PTHR28229:SF1">
    <property type="entry name" value="TRANSLOCATION PROTEIN SEC66"/>
    <property type="match status" value="1"/>
</dbReference>
<dbReference type="GO" id="GO:0031204">
    <property type="term" value="P:post-translational protein targeting to membrane, translocation"/>
    <property type="evidence" value="ECO:0007669"/>
    <property type="project" value="InterPro"/>
</dbReference>
<keyword evidence="1" id="KW-0812">Transmembrane</keyword>
<name>A0A7D9CZD8_DEKBR</name>
<dbReference type="GO" id="GO:0031207">
    <property type="term" value="C:Sec62/Sec63 complex"/>
    <property type="evidence" value="ECO:0007669"/>
    <property type="project" value="InterPro"/>
</dbReference>
<proteinExistence type="predicted"/>
<keyword evidence="4" id="KW-1185">Reference proteome</keyword>
<dbReference type="OrthoDB" id="73168at2759"/>
<dbReference type="Pfam" id="PF09802">
    <property type="entry name" value="Sec66"/>
    <property type="match status" value="1"/>
</dbReference>
<keyword evidence="1" id="KW-1133">Transmembrane helix</keyword>
<evidence type="ECO:0000313" key="3">
    <source>
        <dbReference type="EMBL" id="VUG18719.1"/>
    </source>
</evidence>
<protein>
    <submittedName>
        <fullName evidence="3">DEBR0S4_00694g1_1</fullName>
    </submittedName>
</protein>
<sequence length="218" mass="25211">MSDTSFNSSNFAYEEGNFTSGEGNFTNSTTNGTSTENIQSNVSIYTPVTYIITLLVLLATFSSFYRKRKVNKLRSMSSLFGENRPKEMYLQLKAQEEPKVNEKLLKTALIRRGAEAVRRLFKLKECEPYMNILYLKGYIGDEDHERMKIQKKLIEVELSEVAMEAESYKKGWSQQLFPVCQETTMNEALRRRLNAIKSREEKLGKEWTVEEINIGINK</sequence>
<keyword evidence="1" id="KW-0472">Membrane</keyword>
<reference evidence="2" key="2">
    <citation type="submission" date="2020-10" db="EMBL/GenBank/DDBJ databases">
        <authorList>
            <person name="Palmer J.M."/>
        </authorList>
    </citation>
    <scope>NUCLEOTIDE SEQUENCE</scope>
    <source>
        <strain evidence="2">UCD 2041</strain>
    </source>
</reference>
<gene>
    <name evidence="3" type="primary">SEC66</name>
    <name evidence="2" type="ORF">BRETT_005320</name>
    <name evidence="3" type="ORF">DEBR0S4_00694G</name>
</gene>